<evidence type="ECO:0000256" key="1">
    <source>
        <dbReference type="SAM" id="Phobius"/>
    </source>
</evidence>
<dbReference type="KEGG" id="lalw:BTM29_06000"/>
<keyword evidence="2" id="KW-0808">Transferase</keyword>
<keyword evidence="1" id="KW-0472">Membrane</keyword>
<dbReference type="AlphaFoldDB" id="A0A1P8Q2Q4"/>
<dbReference type="Gene3D" id="3.40.50.1820">
    <property type="entry name" value="alpha/beta hydrolase"/>
    <property type="match status" value="1"/>
</dbReference>
<dbReference type="SUPFAM" id="SSF53474">
    <property type="entry name" value="alpha/beta-Hydrolases"/>
    <property type="match status" value="1"/>
</dbReference>
<name>A0A1P8Q2Q4_9LACO</name>
<evidence type="ECO:0000313" key="3">
    <source>
        <dbReference type="Proteomes" id="UP000187499"/>
    </source>
</evidence>
<dbReference type="STRING" id="1847728.BTM29_06000"/>
<organism evidence="2 3">
    <name type="scientific">Companilactobacillus allii</name>
    <dbReference type="NCBI Taxonomy" id="1847728"/>
    <lineage>
        <taxon>Bacteria</taxon>
        <taxon>Bacillati</taxon>
        <taxon>Bacillota</taxon>
        <taxon>Bacilli</taxon>
        <taxon>Lactobacillales</taxon>
        <taxon>Lactobacillaceae</taxon>
        <taxon>Companilactobacillus</taxon>
    </lineage>
</organism>
<accession>A0A1P8Q2Q4</accession>
<feature type="transmembrane region" description="Helical" evidence="1">
    <location>
        <begin position="20"/>
        <end position="38"/>
    </location>
</feature>
<dbReference type="InterPro" id="IPR010315">
    <property type="entry name" value="DUF915_hydro-like"/>
</dbReference>
<evidence type="ECO:0000313" key="2">
    <source>
        <dbReference type="EMBL" id="APX72138.1"/>
    </source>
</evidence>
<dbReference type="OrthoDB" id="2157689at2"/>
<proteinExistence type="predicted"/>
<dbReference type="Pfam" id="PF06028">
    <property type="entry name" value="DUF915"/>
    <property type="match status" value="1"/>
</dbReference>
<keyword evidence="1" id="KW-1133">Transmembrane helix</keyword>
<dbReference type="InterPro" id="IPR029058">
    <property type="entry name" value="AB_hydrolase_fold"/>
</dbReference>
<keyword evidence="2" id="KW-0012">Acyltransferase</keyword>
<dbReference type="GO" id="GO:0016746">
    <property type="term" value="F:acyltransferase activity"/>
    <property type="evidence" value="ECO:0007669"/>
    <property type="project" value="UniProtKB-KW"/>
</dbReference>
<keyword evidence="3" id="KW-1185">Reference proteome</keyword>
<protein>
    <submittedName>
        <fullName evidence="2">Acyltransferase</fullName>
    </submittedName>
</protein>
<sequence length="300" mass="34135">MKRAKRVNKKTIQKKSLKYLIILSLILIILGIPSYIWTKKNVSTLAGRYNSPMAPIIMIPGSSASADRFDDLVKTINKRYGEHHSLLKLTVQTNGKITYKGSIRANDDSPFIVVGFINNKDGYDNIKKQAKWFNTAFDQLKERYRFNTFNAFGHSNGGLIWTYFLEHYFDDTSINIDSLLTVGSPYNFEEKNSSNRTQMLNDFIKSKAKLPSNLTYYSIAGTQLYTDDGIVPIGSVDAGKYIYEGVIKRYTLITLTGSKAQHSDMIANNQFISIFHQYIIGNKLNNTNDKSNKKSQEDTR</sequence>
<dbReference type="Proteomes" id="UP000187499">
    <property type="component" value="Chromosome"/>
</dbReference>
<reference evidence="3" key="1">
    <citation type="submission" date="2016-12" db="EMBL/GenBank/DDBJ databases">
        <authorList>
            <person name="Jung M.Y."/>
            <person name="Lee S.H."/>
        </authorList>
    </citation>
    <scope>NUCLEOTIDE SEQUENCE [LARGE SCALE GENOMIC DNA]</scope>
    <source>
        <strain evidence="3">WiKim39</strain>
    </source>
</reference>
<dbReference type="EMBL" id="CP019323">
    <property type="protein sequence ID" value="APX72138.1"/>
    <property type="molecule type" value="Genomic_DNA"/>
</dbReference>
<keyword evidence="1" id="KW-0812">Transmembrane</keyword>
<gene>
    <name evidence="2" type="ORF">BTM29_06000</name>
</gene>